<dbReference type="GO" id="GO:0016616">
    <property type="term" value="F:oxidoreductase activity, acting on the CH-OH group of donors, NAD or NADP as acceptor"/>
    <property type="evidence" value="ECO:0007669"/>
    <property type="project" value="UniProtKB-ARBA"/>
</dbReference>
<dbReference type="Pfam" id="PF00106">
    <property type="entry name" value="adh_short"/>
    <property type="match status" value="1"/>
</dbReference>
<dbReference type="EMBL" id="KE356561">
    <property type="protein sequence ID" value="ERG96993.1"/>
    <property type="molecule type" value="Genomic_DNA"/>
</dbReference>
<dbReference type="InterPro" id="IPR002347">
    <property type="entry name" value="SDR_fam"/>
</dbReference>
<dbReference type="eggNOG" id="arCOG01265">
    <property type="taxonomic scope" value="Archaea"/>
</dbReference>
<feature type="domain" description="Ketoreductase" evidence="4">
    <location>
        <begin position="12"/>
        <end position="197"/>
    </location>
</feature>
<dbReference type="InterPro" id="IPR036291">
    <property type="entry name" value="NAD(P)-bd_dom_sf"/>
</dbReference>
<evidence type="ECO:0000256" key="3">
    <source>
        <dbReference type="RuleBase" id="RU000363"/>
    </source>
</evidence>
<gene>
    <name evidence="5" type="ORF">J07HQW2_03479</name>
</gene>
<dbReference type="FunFam" id="3.40.50.720:FF:000047">
    <property type="entry name" value="NADP-dependent L-serine/L-allo-threonine dehydrogenase"/>
    <property type="match status" value="1"/>
</dbReference>
<keyword evidence="2" id="KW-0560">Oxidoreductase</keyword>
<evidence type="ECO:0000256" key="2">
    <source>
        <dbReference type="ARBA" id="ARBA00023002"/>
    </source>
</evidence>
<dbReference type="Proteomes" id="UP000030710">
    <property type="component" value="Unassembled WGS sequence"/>
</dbReference>
<dbReference type="PRINTS" id="PR00080">
    <property type="entry name" value="SDRFAMILY"/>
</dbReference>
<dbReference type="STRING" id="1238425.J07HQW2_03479"/>
<dbReference type="PRINTS" id="PR00081">
    <property type="entry name" value="GDHRDH"/>
</dbReference>
<dbReference type="AlphaFoldDB" id="U1NJ89"/>
<dbReference type="SUPFAM" id="SSF51735">
    <property type="entry name" value="NAD(P)-binding Rossmann-fold domains"/>
    <property type="match status" value="1"/>
</dbReference>
<protein>
    <submittedName>
        <fullName evidence="5">Short-chain dehydrogenase</fullName>
    </submittedName>
</protein>
<evidence type="ECO:0000313" key="5">
    <source>
        <dbReference type="EMBL" id="ERG96993.1"/>
    </source>
</evidence>
<dbReference type="PROSITE" id="PS00061">
    <property type="entry name" value="ADH_SHORT"/>
    <property type="match status" value="1"/>
</dbReference>
<proteinExistence type="inferred from homology"/>
<dbReference type="HOGENOM" id="CLU_010194_2_10_2"/>
<dbReference type="PIRSF" id="PIRSF000126">
    <property type="entry name" value="11-beta-HSD1"/>
    <property type="match status" value="1"/>
</dbReference>
<dbReference type="InterPro" id="IPR057326">
    <property type="entry name" value="KR_dom"/>
</dbReference>
<comment type="similarity">
    <text evidence="1 3">Belongs to the short-chain dehydrogenases/reductases (SDR) family.</text>
</comment>
<dbReference type="Gene3D" id="3.40.50.720">
    <property type="entry name" value="NAD(P)-binding Rossmann-like Domain"/>
    <property type="match status" value="1"/>
</dbReference>
<accession>U1NJ89</accession>
<reference evidence="5 6" key="1">
    <citation type="journal article" date="2013" name="PLoS ONE">
        <title>Assembly-driven community genomics of a hypersaline microbial ecosystem.</title>
        <authorList>
            <person name="Podell S."/>
            <person name="Ugalde J.A."/>
            <person name="Narasingarao P."/>
            <person name="Banfield J.F."/>
            <person name="Heidelberg K.B."/>
            <person name="Allen E.E."/>
        </authorList>
    </citation>
    <scope>NUCLEOTIDE SEQUENCE [LARGE SCALE GENOMIC DNA]</scope>
    <source>
        <strain evidence="6">J07HQW2</strain>
    </source>
</reference>
<dbReference type="PANTHER" id="PTHR43115">
    <property type="entry name" value="DEHYDROGENASE/REDUCTASE SDR FAMILY MEMBER 11"/>
    <property type="match status" value="1"/>
</dbReference>
<evidence type="ECO:0000259" key="4">
    <source>
        <dbReference type="SMART" id="SM00822"/>
    </source>
</evidence>
<name>U1NJ89_9EURY</name>
<evidence type="ECO:0000313" key="6">
    <source>
        <dbReference type="Proteomes" id="UP000030710"/>
    </source>
</evidence>
<sequence>MTMSIIEDISGKVAIVTGASSGIGEATARLLANEGVRVVLAARREDELEDLAAQIELDGGDSLVVPTDVTDDADIQQLVDQTVDAFGQVDILINNAGVMLLEEVQDADTDNFQQMVDVNLSGLMKLTHAVLPIMQEHGSGHIINISSVAGRKSFPGSSVYSATKFGVNGFSEGLRQEVTGEGDIRVTLIEPGFVDTELDDHIPDEERKQQTKEVHETMDSLTSEDIARSITYAVGQPARVDVNELLIRPTQQEL</sequence>
<dbReference type="InterPro" id="IPR020904">
    <property type="entry name" value="Sc_DH/Rdtase_CS"/>
</dbReference>
<evidence type="ECO:0000256" key="1">
    <source>
        <dbReference type="ARBA" id="ARBA00006484"/>
    </source>
</evidence>
<dbReference type="SMART" id="SM00822">
    <property type="entry name" value="PKS_KR"/>
    <property type="match status" value="1"/>
</dbReference>
<dbReference type="PANTHER" id="PTHR43115:SF4">
    <property type="entry name" value="DEHYDROGENASE_REDUCTASE SDR FAMILY MEMBER 11"/>
    <property type="match status" value="1"/>
</dbReference>
<organism evidence="5 6">
    <name type="scientific">Haloquadratum walsbyi J07HQW2</name>
    <dbReference type="NCBI Taxonomy" id="1238425"/>
    <lineage>
        <taxon>Archaea</taxon>
        <taxon>Methanobacteriati</taxon>
        <taxon>Methanobacteriota</taxon>
        <taxon>Stenosarchaea group</taxon>
        <taxon>Halobacteria</taxon>
        <taxon>Halobacteriales</taxon>
        <taxon>Haloferacaceae</taxon>
        <taxon>Haloquadratum</taxon>
    </lineage>
</organism>